<dbReference type="RefSeq" id="WP_038452770.1">
    <property type="nucleotide sequence ID" value="NZ_CP009043.1"/>
</dbReference>
<accession>A0A076F7R3</accession>
<dbReference type="AlphaFoldDB" id="A0A076F7R3"/>
<reference evidence="3" key="1">
    <citation type="journal article" date="2014" name="Genome Announc.">
        <title>Complete Genome Sequence of Campylobacter iguaniorum Strain 1485ET, Isolated from a Bearded Dragon (Pogona vitticeps).</title>
        <authorList>
            <person name="Gilbert M.J."/>
            <person name="Miller W.G."/>
            <person name="Yee E."/>
            <person name="Kik M."/>
            <person name="Wagenaar J.A."/>
            <person name="Duim B."/>
        </authorList>
    </citation>
    <scope>NUCLEOTIDE SEQUENCE [LARGE SCALE GENOMIC DNA]</scope>
    <source>
        <strain evidence="3">1485E</strain>
    </source>
</reference>
<dbReference type="STRING" id="1244531.CIG2463D_0225"/>
<feature type="compositionally biased region" description="Acidic residues" evidence="1">
    <location>
        <begin position="76"/>
        <end position="93"/>
    </location>
</feature>
<keyword evidence="3" id="KW-1185">Reference proteome</keyword>
<feature type="region of interest" description="Disordered" evidence="1">
    <location>
        <begin position="41"/>
        <end position="103"/>
    </location>
</feature>
<dbReference type="EMBL" id="CP009043">
    <property type="protein sequence ID" value="AII14091.1"/>
    <property type="molecule type" value="Genomic_DNA"/>
</dbReference>
<gene>
    <name evidence="2" type="ORF">CIG1485E_0220</name>
</gene>
<evidence type="ECO:0000313" key="3">
    <source>
        <dbReference type="Proteomes" id="UP000028486"/>
    </source>
</evidence>
<evidence type="ECO:0000313" key="2">
    <source>
        <dbReference type="EMBL" id="AII14091.1"/>
    </source>
</evidence>
<proteinExistence type="predicted"/>
<dbReference type="OrthoDB" id="5363503at2"/>
<organism evidence="2 3">
    <name type="scientific">Campylobacter iguaniorum</name>
    <dbReference type="NCBI Taxonomy" id="1244531"/>
    <lineage>
        <taxon>Bacteria</taxon>
        <taxon>Pseudomonadati</taxon>
        <taxon>Campylobacterota</taxon>
        <taxon>Epsilonproteobacteria</taxon>
        <taxon>Campylobacterales</taxon>
        <taxon>Campylobacteraceae</taxon>
        <taxon>Campylobacter</taxon>
    </lineage>
</organism>
<evidence type="ECO:0000256" key="1">
    <source>
        <dbReference type="SAM" id="MobiDB-lite"/>
    </source>
</evidence>
<name>A0A076F7R3_9BACT</name>
<dbReference type="PATRIC" id="fig|1244531.5.peg.229"/>
<dbReference type="Proteomes" id="UP000028486">
    <property type="component" value="Chromosome"/>
</dbReference>
<dbReference type="eggNOG" id="ENOG5031DJY">
    <property type="taxonomic scope" value="Bacteria"/>
</dbReference>
<dbReference type="HOGENOM" id="CLU_171648_0_0_7"/>
<protein>
    <submittedName>
        <fullName evidence="2">Uncharacterized protein</fullName>
    </submittedName>
</protein>
<dbReference type="KEGG" id="caj:CIG1485E_0220"/>
<sequence length="103" mass="11747">MAITPVSGNIYVNQNTPAAASVQSDFQSKLELQSLAASTLAEQKKKEIEEIRPTEETYKIDPQNEHEKQKSKEELKEMEDDEKEEKDESEEEDLSGHRLNIVV</sequence>
<feature type="compositionally biased region" description="Basic and acidic residues" evidence="1">
    <location>
        <begin position="42"/>
        <end position="75"/>
    </location>
</feature>